<dbReference type="AlphaFoldDB" id="A0A9D9HH05"/>
<reference evidence="1" key="1">
    <citation type="submission" date="2020-10" db="EMBL/GenBank/DDBJ databases">
        <authorList>
            <person name="Gilroy R."/>
        </authorList>
    </citation>
    <scope>NUCLEOTIDE SEQUENCE</scope>
    <source>
        <strain evidence="1">B3-4054</strain>
    </source>
</reference>
<dbReference type="Proteomes" id="UP000823616">
    <property type="component" value="Unassembled WGS sequence"/>
</dbReference>
<evidence type="ECO:0000313" key="1">
    <source>
        <dbReference type="EMBL" id="MBO8449822.1"/>
    </source>
</evidence>
<reference evidence="1" key="2">
    <citation type="journal article" date="2021" name="PeerJ">
        <title>Extensive microbial diversity within the chicken gut microbiome revealed by metagenomics and culture.</title>
        <authorList>
            <person name="Gilroy R."/>
            <person name="Ravi A."/>
            <person name="Getino M."/>
            <person name="Pursley I."/>
            <person name="Horton D.L."/>
            <person name="Alikhan N.F."/>
            <person name="Baker D."/>
            <person name="Gharbi K."/>
            <person name="Hall N."/>
            <person name="Watson M."/>
            <person name="Adriaenssens E.M."/>
            <person name="Foster-Nyarko E."/>
            <person name="Jarju S."/>
            <person name="Secka A."/>
            <person name="Antonio M."/>
            <person name="Oren A."/>
            <person name="Chaudhuri R.R."/>
            <person name="La Ragione R."/>
            <person name="Hildebrand F."/>
            <person name="Pallen M.J."/>
        </authorList>
    </citation>
    <scope>NUCLEOTIDE SEQUENCE</scope>
    <source>
        <strain evidence="1">B3-4054</strain>
    </source>
</reference>
<comment type="caution">
    <text evidence="1">The sequence shown here is derived from an EMBL/GenBank/DDBJ whole genome shotgun (WGS) entry which is preliminary data.</text>
</comment>
<organism evidence="1 2">
    <name type="scientific">Candidatus Avitreponema avistercoris</name>
    <dbReference type="NCBI Taxonomy" id="2840705"/>
    <lineage>
        <taxon>Bacteria</taxon>
        <taxon>Pseudomonadati</taxon>
        <taxon>Spirochaetota</taxon>
        <taxon>Spirochaetia</taxon>
        <taxon>Spirochaetales</taxon>
        <taxon>Candidatus Avitreponema</taxon>
    </lineage>
</organism>
<evidence type="ECO:0000313" key="2">
    <source>
        <dbReference type="Proteomes" id="UP000823616"/>
    </source>
</evidence>
<feature type="non-terminal residue" evidence="1">
    <location>
        <position position="1"/>
    </location>
</feature>
<sequence>DDWNLDFTSPGSYDIIYDHIQGHKYFISRNSGTDTDFPAAVLSWYTNVYRPVLDVVSSARLIKRFPGRTAGDLYIWIIRKWDELKQKYGVEYPLTEVPKELENDRGKQGFLGKLKNLFKRKRFS</sequence>
<accession>A0A9D9HH05</accession>
<name>A0A9D9HH05_9SPIR</name>
<protein>
    <submittedName>
        <fullName evidence="1">Transcriptional regulator</fullName>
    </submittedName>
</protein>
<proteinExistence type="predicted"/>
<dbReference type="EMBL" id="JADIMS010000031">
    <property type="protein sequence ID" value="MBO8449822.1"/>
    <property type="molecule type" value="Genomic_DNA"/>
</dbReference>
<gene>
    <name evidence="1" type="ORF">IAA96_01800</name>
</gene>